<evidence type="ECO:0000313" key="1">
    <source>
        <dbReference type="EMBL" id="GAA0515837.1"/>
    </source>
</evidence>
<comment type="caution">
    <text evidence="1">The sequence shown here is derived from an EMBL/GenBank/DDBJ whole genome shotgun (WGS) entry which is preliminary data.</text>
</comment>
<dbReference type="EMBL" id="BAAADB010000023">
    <property type="protein sequence ID" value="GAA0515837.1"/>
    <property type="molecule type" value="Genomic_DNA"/>
</dbReference>
<name>A0ABN1CBR6_9DEIO</name>
<reference evidence="1 2" key="1">
    <citation type="journal article" date="2019" name="Int. J. Syst. Evol. Microbiol.">
        <title>The Global Catalogue of Microorganisms (GCM) 10K type strain sequencing project: providing services to taxonomists for standard genome sequencing and annotation.</title>
        <authorList>
            <consortium name="The Broad Institute Genomics Platform"/>
            <consortium name="The Broad Institute Genome Sequencing Center for Infectious Disease"/>
            <person name="Wu L."/>
            <person name="Ma J."/>
        </authorList>
    </citation>
    <scope>NUCLEOTIDE SEQUENCE [LARGE SCALE GENOMIC DNA]</scope>
    <source>
        <strain evidence="1 2">JCM 14368</strain>
    </source>
</reference>
<keyword evidence="2" id="KW-1185">Reference proteome</keyword>
<sequence>MSYPGVVDKGIVTNCNPSDITACNAKMIEELQKGDHNSKR</sequence>
<gene>
    <name evidence="1" type="ORF">GCM10008937_24480</name>
</gene>
<dbReference type="Proteomes" id="UP001500191">
    <property type="component" value="Unassembled WGS sequence"/>
</dbReference>
<proteinExistence type="predicted"/>
<accession>A0ABN1CBR6</accession>
<evidence type="ECO:0000313" key="2">
    <source>
        <dbReference type="Proteomes" id="UP001500191"/>
    </source>
</evidence>
<organism evidence="1 2">
    <name type="scientific">Deinococcus depolymerans</name>
    <dbReference type="NCBI Taxonomy" id="392408"/>
    <lineage>
        <taxon>Bacteria</taxon>
        <taxon>Thermotogati</taxon>
        <taxon>Deinococcota</taxon>
        <taxon>Deinococci</taxon>
        <taxon>Deinococcales</taxon>
        <taxon>Deinococcaceae</taxon>
        <taxon>Deinococcus</taxon>
    </lineage>
</organism>
<protein>
    <submittedName>
        <fullName evidence="1">Uncharacterized protein</fullName>
    </submittedName>
</protein>